<dbReference type="OrthoDB" id="1863565at2"/>
<evidence type="ECO:0000313" key="1">
    <source>
        <dbReference type="EMBL" id="CUQ26424.1"/>
    </source>
</evidence>
<dbReference type="EMBL" id="CZBE01000054">
    <property type="protein sequence ID" value="CUQ26424.1"/>
    <property type="molecule type" value="Genomic_DNA"/>
</dbReference>
<sequence>MENELLLQILEELKELKAGQKATNERLDKVEQEARHTRVLIENQDHKIQLIAEQHSEIIEKLSVSKEVDSLKGRVSTLEGTVKTHTTQITELKKAQ</sequence>
<dbReference type="AlphaFoldDB" id="A0A174UVG4"/>
<dbReference type="EMBL" id="NFKP01000061">
    <property type="protein sequence ID" value="OUP63701.1"/>
    <property type="molecule type" value="Genomic_DNA"/>
</dbReference>
<organism evidence="1 3">
    <name type="scientific">Anaerotruncus colihominis</name>
    <dbReference type="NCBI Taxonomy" id="169435"/>
    <lineage>
        <taxon>Bacteria</taxon>
        <taxon>Bacillati</taxon>
        <taxon>Bacillota</taxon>
        <taxon>Clostridia</taxon>
        <taxon>Eubacteriales</taxon>
        <taxon>Oscillospiraceae</taxon>
        <taxon>Anaerotruncus</taxon>
    </lineage>
</organism>
<accession>A0A174UVG4</accession>
<evidence type="ECO:0000313" key="3">
    <source>
        <dbReference type="Proteomes" id="UP000095765"/>
    </source>
</evidence>
<evidence type="ECO:0000313" key="4">
    <source>
        <dbReference type="Proteomes" id="UP000196386"/>
    </source>
</evidence>
<dbReference type="RefSeq" id="WP_055246242.1">
    <property type="nucleotide sequence ID" value="NZ_CABIWA010000045.1"/>
</dbReference>
<dbReference type="Proteomes" id="UP000095765">
    <property type="component" value="Unassembled WGS sequence"/>
</dbReference>
<evidence type="ECO:0000313" key="2">
    <source>
        <dbReference type="EMBL" id="OUP63701.1"/>
    </source>
</evidence>
<proteinExistence type="predicted"/>
<name>A0A174UVG4_9FIRM</name>
<reference evidence="2" key="3">
    <citation type="journal article" date="2018" name="BMC Genomics">
        <title>Whole genome sequencing and function prediction of 133 gut anaerobes isolated from chicken caecum in pure cultures.</title>
        <authorList>
            <person name="Medvecky M."/>
            <person name="Cejkova D."/>
            <person name="Polansky O."/>
            <person name="Karasova D."/>
            <person name="Kubasova T."/>
            <person name="Cizek A."/>
            <person name="Rychlik I."/>
        </authorList>
    </citation>
    <scope>NUCLEOTIDE SEQUENCE</scope>
    <source>
        <strain evidence="2">An175</strain>
    </source>
</reference>
<reference evidence="4" key="2">
    <citation type="submission" date="2017-04" db="EMBL/GenBank/DDBJ databases">
        <title>Function of individual gut microbiota members based on whole genome sequencing of pure cultures obtained from chicken caecum.</title>
        <authorList>
            <person name="Medvecky M."/>
            <person name="Cejkova D."/>
            <person name="Polansky O."/>
            <person name="Karasova D."/>
            <person name="Kubasova T."/>
            <person name="Cizek A."/>
            <person name="Rychlik I."/>
        </authorList>
    </citation>
    <scope>NUCLEOTIDE SEQUENCE [LARGE SCALE GENOMIC DNA]</scope>
    <source>
        <strain evidence="4">An175</strain>
    </source>
</reference>
<protein>
    <submittedName>
        <fullName evidence="1">Uncharacterized protein</fullName>
    </submittedName>
</protein>
<gene>
    <name evidence="2" type="ORF">B5F11_20445</name>
    <name evidence="1" type="ORF">ERS852551_03759</name>
</gene>
<reference evidence="1 3" key="1">
    <citation type="submission" date="2015-09" db="EMBL/GenBank/DDBJ databases">
        <authorList>
            <consortium name="Pathogen Informatics"/>
        </authorList>
    </citation>
    <scope>NUCLEOTIDE SEQUENCE [LARGE SCALE GENOMIC DNA]</scope>
    <source>
        <strain evidence="1 3">2789STDY5834939</strain>
    </source>
</reference>
<dbReference type="Proteomes" id="UP000196386">
    <property type="component" value="Unassembled WGS sequence"/>
</dbReference>